<evidence type="ECO:0000313" key="1">
    <source>
        <dbReference type="EMBL" id="CAG8780451.1"/>
    </source>
</evidence>
<keyword evidence="2" id="KW-1185">Reference proteome</keyword>
<dbReference type="AlphaFoldDB" id="A0A9N9JH05"/>
<dbReference type="EMBL" id="CAJVPV010052232">
    <property type="protein sequence ID" value="CAG8780451.1"/>
    <property type="molecule type" value="Genomic_DNA"/>
</dbReference>
<proteinExistence type="predicted"/>
<dbReference type="Proteomes" id="UP000789342">
    <property type="component" value="Unassembled WGS sequence"/>
</dbReference>
<accession>A0A9N9JH05</accession>
<evidence type="ECO:0000313" key="2">
    <source>
        <dbReference type="Proteomes" id="UP000789342"/>
    </source>
</evidence>
<feature type="non-terminal residue" evidence="1">
    <location>
        <position position="67"/>
    </location>
</feature>
<protein>
    <submittedName>
        <fullName evidence="1">6647_t:CDS:1</fullName>
    </submittedName>
</protein>
<sequence>KIRYTVAVLVNSRLQPSQNTTTLLFSHSPSSQMAQATMMYRMTKRVQLFSALQVVFGNRMDDKVKEG</sequence>
<feature type="non-terminal residue" evidence="1">
    <location>
        <position position="1"/>
    </location>
</feature>
<organism evidence="1 2">
    <name type="scientific">Acaulospora morrowiae</name>
    <dbReference type="NCBI Taxonomy" id="94023"/>
    <lineage>
        <taxon>Eukaryota</taxon>
        <taxon>Fungi</taxon>
        <taxon>Fungi incertae sedis</taxon>
        <taxon>Mucoromycota</taxon>
        <taxon>Glomeromycotina</taxon>
        <taxon>Glomeromycetes</taxon>
        <taxon>Diversisporales</taxon>
        <taxon>Acaulosporaceae</taxon>
        <taxon>Acaulospora</taxon>
    </lineage>
</organism>
<comment type="caution">
    <text evidence="1">The sequence shown here is derived from an EMBL/GenBank/DDBJ whole genome shotgun (WGS) entry which is preliminary data.</text>
</comment>
<gene>
    <name evidence="1" type="ORF">AMORRO_LOCUS17272</name>
</gene>
<reference evidence="1" key="1">
    <citation type="submission" date="2021-06" db="EMBL/GenBank/DDBJ databases">
        <authorList>
            <person name="Kallberg Y."/>
            <person name="Tangrot J."/>
            <person name="Rosling A."/>
        </authorList>
    </citation>
    <scope>NUCLEOTIDE SEQUENCE</scope>
    <source>
        <strain evidence="1">CL551</strain>
    </source>
</reference>
<name>A0A9N9JH05_9GLOM</name>